<evidence type="ECO:0000313" key="9">
    <source>
        <dbReference type="Proteomes" id="UP000178098"/>
    </source>
</evidence>
<dbReference type="InterPro" id="IPR014722">
    <property type="entry name" value="Rib_uL2_dom2"/>
</dbReference>
<dbReference type="PROSITE" id="PS01108">
    <property type="entry name" value="RIBOSOMAL_L24"/>
    <property type="match status" value="1"/>
</dbReference>
<organism evidence="8 9">
    <name type="scientific">Candidatus Roizmanbacteria bacterium RIFCSPHIGHO2_02_FULL_43_11</name>
    <dbReference type="NCBI Taxonomy" id="1802043"/>
    <lineage>
        <taxon>Bacteria</taxon>
        <taxon>Candidatus Roizmaniibacteriota</taxon>
    </lineage>
</organism>
<dbReference type="InterPro" id="IPR005824">
    <property type="entry name" value="KOW"/>
</dbReference>
<comment type="similarity">
    <text evidence="1 5 6">Belongs to the universal ribosomal protein uL24 family.</text>
</comment>
<gene>
    <name evidence="5" type="primary">rplX</name>
    <name evidence="8" type="ORF">A3D08_02040</name>
</gene>
<evidence type="ECO:0000256" key="2">
    <source>
        <dbReference type="ARBA" id="ARBA00022980"/>
    </source>
</evidence>
<dbReference type="PANTHER" id="PTHR12903">
    <property type="entry name" value="MITOCHONDRIAL RIBOSOMAL PROTEIN L24"/>
    <property type="match status" value="1"/>
</dbReference>
<evidence type="ECO:0000259" key="7">
    <source>
        <dbReference type="SMART" id="SM00739"/>
    </source>
</evidence>
<dbReference type="NCBIfam" id="TIGR01079">
    <property type="entry name" value="rplX_bact"/>
    <property type="match status" value="1"/>
</dbReference>
<keyword evidence="5" id="KW-0699">rRNA-binding</keyword>
<comment type="function">
    <text evidence="5">One of the proteins that surrounds the polypeptide exit tunnel on the outside of the subunit.</text>
</comment>
<evidence type="ECO:0000256" key="1">
    <source>
        <dbReference type="ARBA" id="ARBA00010618"/>
    </source>
</evidence>
<sequence>MKIRKGDKVRVITGKDKGKEGVVERVYSRQNTVLVQGLNMYKRHMKKSEKFPQGGVIDIPRTLHASNVMKITSGGKETTRIGFIVEGKKKFRFEKKTGERIK</sequence>
<feature type="domain" description="KOW" evidence="7">
    <location>
        <begin position="2"/>
        <end position="29"/>
    </location>
</feature>
<accession>A0A1F7HEF8</accession>
<dbReference type="SUPFAM" id="SSF50104">
    <property type="entry name" value="Translation proteins SH3-like domain"/>
    <property type="match status" value="1"/>
</dbReference>
<dbReference type="GO" id="GO:0005840">
    <property type="term" value="C:ribosome"/>
    <property type="evidence" value="ECO:0007669"/>
    <property type="project" value="UniProtKB-KW"/>
</dbReference>
<dbReference type="InterPro" id="IPR005825">
    <property type="entry name" value="Ribosomal_uL24_CS"/>
</dbReference>
<evidence type="ECO:0000256" key="3">
    <source>
        <dbReference type="ARBA" id="ARBA00023274"/>
    </source>
</evidence>
<evidence type="ECO:0000256" key="5">
    <source>
        <dbReference type="HAMAP-Rule" id="MF_01326"/>
    </source>
</evidence>
<name>A0A1F7HEF8_9BACT</name>
<dbReference type="Gene3D" id="2.30.30.30">
    <property type="match status" value="1"/>
</dbReference>
<dbReference type="GO" id="GO:1990904">
    <property type="term" value="C:ribonucleoprotein complex"/>
    <property type="evidence" value="ECO:0007669"/>
    <property type="project" value="UniProtKB-KW"/>
</dbReference>
<protein>
    <recommendedName>
        <fullName evidence="4 5">Large ribosomal subunit protein uL24</fullName>
    </recommendedName>
</protein>
<evidence type="ECO:0000256" key="6">
    <source>
        <dbReference type="RuleBase" id="RU003477"/>
    </source>
</evidence>
<proteinExistence type="inferred from homology"/>
<keyword evidence="5" id="KW-0694">RNA-binding</keyword>
<dbReference type="InterPro" id="IPR057264">
    <property type="entry name" value="Ribosomal_uL24_C"/>
</dbReference>
<keyword evidence="2 5" id="KW-0689">Ribosomal protein</keyword>
<dbReference type="GO" id="GO:0003735">
    <property type="term" value="F:structural constituent of ribosome"/>
    <property type="evidence" value="ECO:0007669"/>
    <property type="project" value="InterPro"/>
</dbReference>
<dbReference type="GO" id="GO:0019843">
    <property type="term" value="F:rRNA binding"/>
    <property type="evidence" value="ECO:0007669"/>
    <property type="project" value="UniProtKB-UniRule"/>
</dbReference>
<keyword evidence="3 5" id="KW-0687">Ribonucleoprotein</keyword>
<dbReference type="InterPro" id="IPR041988">
    <property type="entry name" value="Ribosomal_uL24_KOW"/>
</dbReference>
<evidence type="ECO:0000256" key="4">
    <source>
        <dbReference type="ARBA" id="ARBA00035206"/>
    </source>
</evidence>
<dbReference type="HAMAP" id="MF_01326_B">
    <property type="entry name" value="Ribosomal_uL24_B"/>
    <property type="match status" value="1"/>
</dbReference>
<dbReference type="Pfam" id="PF17136">
    <property type="entry name" value="ribosomal_L24"/>
    <property type="match status" value="1"/>
</dbReference>
<dbReference type="InterPro" id="IPR008991">
    <property type="entry name" value="Translation_prot_SH3-like_sf"/>
</dbReference>
<comment type="function">
    <text evidence="5">One of two assembly initiator proteins, it binds directly to the 5'-end of the 23S rRNA, where it nucleates assembly of the 50S subunit.</text>
</comment>
<dbReference type="AlphaFoldDB" id="A0A1F7HEF8"/>
<dbReference type="EMBL" id="MFZT01000047">
    <property type="protein sequence ID" value="OGK29463.1"/>
    <property type="molecule type" value="Genomic_DNA"/>
</dbReference>
<reference evidence="8 9" key="1">
    <citation type="journal article" date="2016" name="Nat. Commun.">
        <title>Thousands of microbial genomes shed light on interconnected biogeochemical processes in an aquifer system.</title>
        <authorList>
            <person name="Anantharaman K."/>
            <person name="Brown C.T."/>
            <person name="Hug L.A."/>
            <person name="Sharon I."/>
            <person name="Castelle C.J."/>
            <person name="Probst A.J."/>
            <person name="Thomas B.C."/>
            <person name="Singh A."/>
            <person name="Wilkins M.J."/>
            <person name="Karaoz U."/>
            <person name="Brodie E.L."/>
            <person name="Williams K.H."/>
            <person name="Hubbard S.S."/>
            <person name="Banfield J.F."/>
        </authorList>
    </citation>
    <scope>NUCLEOTIDE SEQUENCE [LARGE SCALE GENOMIC DNA]</scope>
</reference>
<dbReference type="Pfam" id="PF00467">
    <property type="entry name" value="KOW"/>
    <property type="match status" value="1"/>
</dbReference>
<comment type="caution">
    <text evidence="8">The sequence shown here is derived from an EMBL/GenBank/DDBJ whole genome shotgun (WGS) entry which is preliminary data.</text>
</comment>
<dbReference type="InterPro" id="IPR003256">
    <property type="entry name" value="Ribosomal_uL24"/>
</dbReference>
<dbReference type="CDD" id="cd06089">
    <property type="entry name" value="KOW_RPL26"/>
    <property type="match status" value="1"/>
</dbReference>
<evidence type="ECO:0000313" key="8">
    <source>
        <dbReference type="EMBL" id="OGK29463.1"/>
    </source>
</evidence>
<dbReference type="SMART" id="SM00739">
    <property type="entry name" value="KOW"/>
    <property type="match status" value="1"/>
</dbReference>
<dbReference type="Proteomes" id="UP000178098">
    <property type="component" value="Unassembled WGS sequence"/>
</dbReference>
<comment type="subunit">
    <text evidence="5">Part of the 50S ribosomal subunit.</text>
</comment>
<dbReference type="GO" id="GO:0006412">
    <property type="term" value="P:translation"/>
    <property type="evidence" value="ECO:0007669"/>
    <property type="project" value="UniProtKB-UniRule"/>
</dbReference>